<proteinExistence type="predicted"/>
<evidence type="ECO:0000313" key="3">
    <source>
        <dbReference type="Proteomes" id="UP001162162"/>
    </source>
</evidence>
<organism evidence="2 3">
    <name type="scientific">Aromia moschata</name>
    <dbReference type="NCBI Taxonomy" id="1265417"/>
    <lineage>
        <taxon>Eukaryota</taxon>
        <taxon>Metazoa</taxon>
        <taxon>Ecdysozoa</taxon>
        <taxon>Arthropoda</taxon>
        <taxon>Hexapoda</taxon>
        <taxon>Insecta</taxon>
        <taxon>Pterygota</taxon>
        <taxon>Neoptera</taxon>
        <taxon>Endopterygota</taxon>
        <taxon>Coleoptera</taxon>
        <taxon>Polyphaga</taxon>
        <taxon>Cucujiformia</taxon>
        <taxon>Chrysomeloidea</taxon>
        <taxon>Cerambycidae</taxon>
        <taxon>Cerambycinae</taxon>
        <taxon>Callichromatini</taxon>
        <taxon>Aromia</taxon>
    </lineage>
</organism>
<feature type="region of interest" description="Disordered" evidence="1">
    <location>
        <begin position="83"/>
        <end position="103"/>
    </location>
</feature>
<sequence length="103" mass="11317">MHLHFERTVNARSDCPVLSLTWMGKVPDELPEVRDVGADCGRLEAATRNFSCLLVFAVMSGCFKLIRGGAPIKCNSRRARDKNLQMRHQQLARSGSGTTGGTL</sequence>
<reference evidence="2" key="1">
    <citation type="journal article" date="2023" name="Insect Mol. Biol.">
        <title>Genome sequencing provides insights into the evolution of gene families encoding plant cell wall-degrading enzymes in longhorned beetles.</title>
        <authorList>
            <person name="Shin N.R."/>
            <person name="Okamura Y."/>
            <person name="Kirsch R."/>
            <person name="Pauchet Y."/>
        </authorList>
    </citation>
    <scope>NUCLEOTIDE SEQUENCE</scope>
    <source>
        <strain evidence="2">AMC_N1</strain>
    </source>
</reference>
<feature type="compositionally biased region" description="Polar residues" evidence="1">
    <location>
        <begin position="86"/>
        <end position="96"/>
    </location>
</feature>
<protein>
    <submittedName>
        <fullName evidence="2">Uncharacterized protein</fullName>
    </submittedName>
</protein>
<evidence type="ECO:0000256" key="1">
    <source>
        <dbReference type="SAM" id="MobiDB-lite"/>
    </source>
</evidence>
<dbReference type="Proteomes" id="UP001162162">
    <property type="component" value="Unassembled WGS sequence"/>
</dbReference>
<accession>A0AAV8XAR2</accession>
<dbReference type="EMBL" id="JAPWTK010000852">
    <property type="protein sequence ID" value="KAJ8935664.1"/>
    <property type="molecule type" value="Genomic_DNA"/>
</dbReference>
<comment type="caution">
    <text evidence="2">The sequence shown here is derived from an EMBL/GenBank/DDBJ whole genome shotgun (WGS) entry which is preliminary data.</text>
</comment>
<gene>
    <name evidence="2" type="ORF">NQ318_012826</name>
</gene>
<dbReference type="AlphaFoldDB" id="A0AAV8XAR2"/>
<evidence type="ECO:0000313" key="2">
    <source>
        <dbReference type="EMBL" id="KAJ8935664.1"/>
    </source>
</evidence>
<keyword evidence="3" id="KW-1185">Reference proteome</keyword>
<name>A0AAV8XAR2_9CUCU</name>